<name>A0ABR0AXS5_9CRUS</name>
<evidence type="ECO:0000313" key="2">
    <source>
        <dbReference type="Proteomes" id="UP001234178"/>
    </source>
</evidence>
<reference evidence="1 2" key="1">
    <citation type="journal article" date="2023" name="Nucleic Acids Res.">
        <title>The hologenome of Daphnia magna reveals possible DNA methylation and microbiome-mediated evolution of the host genome.</title>
        <authorList>
            <person name="Chaturvedi A."/>
            <person name="Li X."/>
            <person name="Dhandapani V."/>
            <person name="Marshall H."/>
            <person name="Kissane S."/>
            <person name="Cuenca-Cambronero M."/>
            <person name="Asole G."/>
            <person name="Calvet F."/>
            <person name="Ruiz-Romero M."/>
            <person name="Marangio P."/>
            <person name="Guigo R."/>
            <person name="Rago D."/>
            <person name="Mirbahai L."/>
            <person name="Eastwood N."/>
            <person name="Colbourne J.K."/>
            <person name="Zhou J."/>
            <person name="Mallon E."/>
            <person name="Orsini L."/>
        </authorList>
    </citation>
    <scope>NUCLEOTIDE SEQUENCE [LARGE SCALE GENOMIC DNA]</scope>
    <source>
        <strain evidence="1">LRV0_1</strain>
    </source>
</reference>
<accession>A0ABR0AXS5</accession>
<evidence type="ECO:0000313" key="1">
    <source>
        <dbReference type="EMBL" id="KAK4029914.1"/>
    </source>
</evidence>
<sequence length="67" mass="7870">MGTLKSKLKVWWASTENAFLFDIQTLGILNFVLSFSRNDYAKWYQHCALIPPRIKLACCNFSRRKTK</sequence>
<dbReference type="EMBL" id="JAOYFB010000039">
    <property type="protein sequence ID" value="KAK4029914.1"/>
    <property type="molecule type" value="Genomic_DNA"/>
</dbReference>
<protein>
    <submittedName>
        <fullName evidence="1">Uncharacterized protein</fullName>
    </submittedName>
</protein>
<keyword evidence="2" id="KW-1185">Reference proteome</keyword>
<proteinExistence type="predicted"/>
<dbReference type="Proteomes" id="UP001234178">
    <property type="component" value="Unassembled WGS sequence"/>
</dbReference>
<comment type="caution">
    <text evidence="1">The sequence shown here is derived from an EMBL/GenBank/DDBJ whole genome shotgun (WGS) entry which is preliminary data.</text>
</comment>
<gene>
    <name evidence="1" type="ORF">OUZ56_022873</name>
</gene>
<organism evidence="1 2">
    <name type="scientific">Daphnia magna</name>
    <dbReference type="NCBI Taxonomy" id="35525"/>
    <lineage>
        <taxon>Eukaryota</taxon>
        <taxon>Metazoa</taxon>
        <taxon>Ecdysozoa</taxon>
        <taxon>Arthropoda</taxon>
        <taxon>Crustacea</taxon>
        <taxon>Branchiopoda</taxon>
        <taxon>Diplostraca</taxon>
        <taxon>Cladocera</taxon>
        <taxon>Anomopoda</taxon>
        <taxon>Daphniidae</taxon>
        <taxon>Daphnia</taxon>
    </lineage>
</organism>